<reference evidence="1" key="2">
    <citation type="submission" date="2020-11" db="EMBL/GenBank/DDBJ databases">
        <authorList>
            <person name="McCartney M.A."/>
            <person name="Auch B."/>
            <person name="Kono T."/>
            <person name="Mallez S."/>
            <person name="Becker A."/>
            <person name="Gohl D.M."/>
            <person name="Silverstein K.A.T."/>
            <person name="Koren S."/>
            <person name="Bechman K.B."/>
            <person name="Herman A."/>
            <person name="Abrahante J.E."/>
            <person name="Garbe J."/>
        </authorList>
    </citation>
    <scope>NUCLEOTIDE SEQUENCE</scope>
    <source>
        <strain evidence="1">Duluth1</strain>
        <tissue evidence="1">Whole animal</tissue>
    </source>
</reference>
<organism evidence="1 2">
    <name type="scientific">Dreissena polymorpha</name>
    <name type="common">Zebra mussel</name>
    <name type="synonym">Mytilus polymorpha</name>
    <dbReference type="NCBI Taxonomy" id="45954"/>
    <lineage>
        <taxon>Eukaryota</taxon>
        <taxon>Metazoa</taxon>
        <taxon>Spiralia</taxon>
        <taxon>Lophotrochozoa</taxon>
        <taxon>Mollusca</taxon>
        <taxon>Bivalvia</taxon>
        <taxon>Autobranchia</taxon>
        <taxon>Heteroconchia</taxon>
        <taxon>Euheterodonta</taxon>
        <taxon>Imparidentia</taxon>
        <taxon>Neoheterodontei</taxon>
        <taxon>Myida</taxon>
        <taxon>Dreissenoidea</taxon>
        <taxon>Dreissenidae</taxon>
        <taxon>Dreissena</taxon>
    </lineage>
</organism>
<accession>A0A9D4KK13</accession>
<reference evidence="1" key="1">
    <citation type="journal article" date="2019" name="bioRxiv">
        <title>The Genome of the Zebra Mussel, Dreissena polymorpha: A Resource for Invasive Species Research.</title>
        <authorList>
            <person name="McCartney M.A."/>
            <person name="Auch B."/>
            <person name="Kono T."/>
            <person name="Mallez S."/>
            <person name="Zhang Y."/>
            <person name="Obille A."/>
            <person name="Becker A."/>
            <person name="Abrahante J.E."/>
            <person name="Garbe J."/>
            <person name="Badalamenti J.P."/>
            <person name="Herman A."/>
            <person name="Mangelson H."/>
            <person name="Liachko I."/>
            <person name="Sullivan S."/>
            <person name="Sone E.D."/>
            <person name="Koren S."/>
            <person name="Silverstein K.A.T."/>
            <person name="Beckman K.B."/>
            <person name="Gohl D.M."/>
        </authorList>
    </citation>
    <scope>NUCLEOTIDE SEQUENCE</scope>
    <source>
        <strain evidence="1">Duluth1</strain>
        <tissue evidence="1">Whole animal</tissue>
    </source>
</reference>
<keyword evidence="2" id="KW-1185">Reference proteome</keyword>
<evidence type="ECO:0000313" key="1">
    <source>
        <dbReference type="EMBL" id="KAH3841310.1"/>
    </source>
</evidence>
<gene>
    <name evidence="1" type="ORF">DPMN_114769</name>
</gene>
<dbReference type="Proteomes" id="UP000828390">
    <property type="component" value="Unassembled WGS sequence"/>
</dbReference>
<name>A0A9D4KK13_DREPO</name>
<dbReference type="EMBL" id="JAIWYP010000004">
    <property type="protein sequence ID" value="KAH3841310.1"/>
    <property type="molecule type" value="Genomic_DNA"/>
</dbReference>
<protein>
    <submittedName>
        <fullName evidence="1">Uncharacterized protein</fullName>
    </submittedName>
</protein>
<sequence>MLTPLKLNSLQDRRVYSRLVMLYKNARGMVSAVDPDGYLISKTHRRTVKVKTYSDYTSSNILDRHITNNSRAFKIPSARANQYKNSFSWKHLCCGTIWTKVWCACRQSMDFNKITSEDSSPVEIYYKWSFYVYEQIQIKKGGISQPHCTTVEVSVTAITFSYIDGF</sequence>
<proteinExistence type="predicted"/>
<comment type="caution">
    <text evidence="1">The sequence shown here is derived from an EMBL/GenBank/DDBJ whole genome shotgun (WGS) entry which is preliminary data.</text>
</comment>
<dbReference type="AlphaFoldDB" id="A0A9D4KK13"/>
<evidence type="ECO:0000313" key="2">
    <source>
        <dbReference type="Proteomes" id="UP000828390"/>
    </source>
</evidence>